<evidence type="ECO:0000256" key="11">
    <source>
        <dbReference type="ARBA" id="ARBA00022989"/>
    </source>
</evidence>
<dbReference type="PROSITE" id="PS50089">
    <property type="entry name" value="ZF_RING_2"/>
    <property type="match status" value="1"/>
</dbReference>
<dbReference type="PANTHER" id="PTHR14155">
    <property type="entry name" value="RING FINGER DOMAIN-CONTAINING"/>
    <property type="match status" value="1"/>
</dbReference>
<organism evidence="17 18">
    <name type="scientific">Hibiscus syriacus</name>
    <name type="common">Rose of Sharon</name>
    <dbReference type="NCBI Taxonomy" id="106335"/>
    <lineage>
        <taxon>Eukaryota</taxon>
        <taxon>Viridiplantae</taxon>
        <taxon>Streptophyta</taxon>
        <taxon>Embryophyta</taxon>
        <taxon>Tracheophyta</taxon>
        <taxon>Spermatophyta</taxon>
        <taxon>Magnoliopsida</taxon>
        <taxon>eudicotyledons</taxon>
        <taxon>Gunneridae</taxon>
        <taxon>Pentapetalae</taxon>
        <taxon>rosids</taxon>
        <taxon>malvids</taxon>
        <taxon>Malvales</taxon>
        <taxon>Malvaceae</taxon>
        <taxon>Malvoideae</taxon>
        <taxon>Hibiscus</taxon>
    </lineage>
</organism>
<comment type="catalytic activity">
    <reaction evidence="1">
        <text>S-ubiquitinyl-[E2 ubiquitin-conjugating enzyme]-L-cysteine + [acceptor protein]-L-lysine = [E2 ubiquitin-conjugating enzyme]-L-cysteine + N(6)-ubiquitinyl-[acceptor protein]-L-lysine.</text>
        <dbReference type="EC" id="2.3.2.27"/>
    </reaction>
</comment>
<protein>
    <recommendedName>
        <fullName evidence="4">RING-type E3 ubiquitin transferase</fullName>
        <ecNumber evidence="4">2.3.2.27</ecNumber>
    </recommendedName>
</protein>
<dbReference type="FunFam" id="3.30.40.10:FF:000187">
    <property type="entry name" value="E3 ubiquitin-protein ligase ATL6"/>
    <property type="match status" value="1"/>
</dbReference>
<feature type="chain" id="PRO_5025589026" description="RING-type E3 ubiquitin transferase" evidence="15">
    <location>
        <begin position="17"/>
        <end position="142"/>
    </location>
</feature>
<evidence type="ECO:0000256" key="2">
    <source>
        <dbReference type="ARBA" id="ARBA00004167"/>
    </source>
</evidence>
<dbReference type="GO" id="GO:0061630">
    <property type="term" value="F:ubiquitin protein ligase activity"/>
    <property type="evidence" value="ECO:0007669"/>
    <property type="project" value="UniProtKB-EC"/>
</dbReference>
<dbReference type="InterPro" id="IPR013083">
    <property type="entry name" value="Znf_RING/FYVE/PHD"/>
</dbReference>
<feature type="domain" description="RING-type" evidence="16">
    <location>
        <begin position="76"/>
        <end position="118"/>
    </location>
</feature>
<dbReference type="Pfam" id="PF13639">
    <property type="entry name" value="zf-RING_2"/>
    <property type="match status" value="1"/>
</dbReference>
<keyword evidence="15" id="KW-0732">Signal</keyword>
<dbReference type="GO" id="GO:0016020">
    <property type="term" value="C:membrane"/>
    <property type="evidence" value="ECO:0007669"/>
    <property type="project" value="UniProtKB-SubCell"/>
</dbReference>
<keyword evidence="7" id="KW-0479">Metal-binding</keyword>
<dbReference type="CDD" id="cd16461">
    <property type="entry name" value="RING-H2_EL5-like"/>
    <property type="match status" value="1"/>
</dbReference>
<dbReference type="Gene3D" id="3.30.40.10">
    <property type="entry name" value="Zinc/RING finger domain, C3HC4 (zinc finger)"/>
    <property type="match status" value="1"/>
</dbReference>
<dbReference type="SMART" id="SM00184">
    <property type="entry name" value="RING"/>
    <property type="match status" value="1"/>
</dbReference>
<evidence type="ECO:0000256" key="3">
    <source>
        <dbReference type="ARBA" id="ARBA00004906"/>
    </source>
</evidence>
<dbReference type="OrthoDB" id="8062037at2759"/>
<evidence type="ECO:0000256" key="8">
    <source>
        <dbReference type="ARBA" id="ARBA00022771"/>
    </source>
</evidence>
<gene>
    <name evidence="17" type="ORF">F3Y22_tig00110328pilonHSYRG00648</name>
</gene>
<dbReference type="AlphaFoldDB" id="A0A6A3B0X6"/>
<dbReference type="EMBL" id="VEPZ02000934">
    <property type="protein sequence ID" value="KAE8709843.1"/>
    <property type="molecule type" value="Genomic_DNA"/>
</dbReference>
<keyword evidence="9" id="KW-0833">Ubl conjugation pathway</keyword>
<evidence type="ECO:0000313" key="18">
    <source>
        <dbReference type="Proteomes" id="UP000436088"/>
    </source>
</evidence>
<comment type="subcellular location">
    <subcellularLocation>
        <location evidence="2">Membrane</location>
        <topology evidence="2">Single-pass membrane protein</topology>
    </subcellularLocation>
</comment>
<dbReference type="GO" id="GO:0008270">
    <property type="term" value="F:zinc ion binding"/>
    <property type="evidence" value="ECO:0007669"/>
    <property type="project" value="UniProtKB-KW"/>
</dbReference>
<keyword evidence="6" id="KW-0812">Transmembrane</keyword>
<dbReference type="InterPro" id="IPR001841">
    <property type="entry name" value="Znf_RING"/>
</dbReference>
<evidence type="ECO:0000256" key="13">
    <source>
        <dbReference type="ARBA" id="ARBA00024209"/>
    </source>
</evidence>
<dbReference type="Proteomes" id="UP000436088">
    <property type="component" value="Unassembled WGS sequence"/>
</dbReference>
<evidence type="ECO:0000313" key="17">
    <source>
        <dbReference type="EMBL" id="KAE8709843.1"/>
    </source>
</evidence>
<evidence type="ECO:0000256" key="9">
    <source>
        <dbReference type="ARBA" id="ARBA00022786"/>
    </source>
</evidence>
<evidence type="ECO:0000256" key="5">
    <source>
        <dbReference type="ARBA" id="ARBA00022679"/>
    </source>
</evidence>
<accession>A0A6A3B0X6</accession>
<feature type="signal peptide" evidence="15">
    <location>
        <begin position="1"/>
        <end position="16"/>
    </location>
</feature>
<reference evidence="17" key="1">
    <citation type="submission" date="2019-09" db="EMBL/GenBank/DDBJ databases">
        <title>Draft genome information of white flower Hibiscus syriacus.</title>
        <authorList>
            <person name="Kim Y.-M."/>
        </authorList>
    </citation>
    <scope>NUCLEOTIDE SEQUENCE [LARGE SCALE GENOMIC DNA]</scope>
    <source>
        <strain evidence="17">YM2019G1</strain>
    </source>
</reference>
<evidence type="ECO:0000256" key="14">
    <source>
        <dbReference type="PROSITE-ProRule" id="PRU00175"/>
    </source>
</evidence>
<keyword evidence="5" id="KW-0808">Transferase</keyword>
<dbReference type="InterPro" id="IPR053238">
    <property type="entry name" value="RING-H2_zinc_finger"/>
</dbReference>
<evidence type="ECO:0000256" key="7">
    <source>
        <dbReference type="ARBA" id="ARBA00022723"/>
    </source>
</evidence>
<proteinExistence type="inferred from homology"/>
<evidence type="ECO:0000256" key="12">
    <source>
        <dbReference type="ARBA" id="ARBA00023136"/>
    </source>
</evidence>
<dbReference type="EC" id="2.3.2.27" evidence="4"/>
<evidence type="ECO:0000256" key="10">
    <source>
        <dbReference type="ARBA" id="ARBA00022833"/>
    </source>
</evidence>
<keyword evidence="11" id="KW-1133">Transmembrane helix</keyword>
<evidence type="ECO:0000259" key="16">
    <source>
        <dbReference type="PROSITE" id="PS50089"/>
    </source>
</evidence>
<evidence type="ECO:0000256" key="1">
    <source>
        <dbReference type="ARBA" id="ARBA00000900"/>
    </source>
</evidence>
<name>A0A6A3B0X6_HIBSY</name>
<evidence type="ECO:0000256" key="4">
    <source>
        <dbReference type="ARBA" id="ARBA00012483"/>
    </source>
</evidence>
<dbReference type="SUPFAM" id="SSF57850">
    <property type="entry name" value="RING/U-box"/>
    <property type="match status" value="1"/>
</dbReference>
<keyword evidence="12" id="KW-0472">Membrane</keyword>
<keyword evidence="8 14" id="KW-0863">Zinc-finger</keyword>
<comment type="similarity">
    <text evidence="13">Belongs to the RING-type zinc finger family. ATL subfamily.</text>
</comment>
<dbReference type="PANTHER" id="PTHR14155:SF583">
    <property type="entry name" value="RING-TYPE DOMAIN-CONTAINING PROTEIN"/>
    <property type="match status" value="1"/>
</dbReference>
<keyword evidence="18" id="KW-1185">Reference proteome</keyword>
<evidence type="ECO:0000256" key="6">
    <source>
        <dbReference type="ARBA" id="ARBA00022692"/>
    </source>
</evidence>
<keyword evidence="10" id="KW-0862">Zinc</keyword>
<evidence type="ECO:0000256" key="15">
    <source>
        <dbReference type="SAM" id="SignalP"/>
    </source>
</evidence>
<sequence>MVVLVMVCFIMGYFCGDLRDWAERRIQRRNWDSSTNLRGRSRSLTRGLDSSVIETFPTFLYSTFKGVKTGKATLECAICLNEFEDEETLRLIPRCSHLFHHDCIDAWLYAHSTCPVCRTDLVLKSNETITVTPIQGVTEVGV</sequence>
<comment type="pathway">
    <text evidence="3">Protein modification; protein ubiquitination.</text>
</comment>
<comment type="caution">
    <text evidence="17">The sequence shown here is derived from an EMBL/GenBank/DDBJ whole genome shotgun (WGS) entry which is preliminary data.</text>
</comment>